<sequence>MTTTGMDSWDRVLGRTKPAKGERAATAQYVGGDESVVSRSTAGRVRQSDDDREVMAGNVTALVTDRRLILLHSTGGFRPKWSAITLPFGHLEPVGAAAAGAPVDVLVPTSGRRGYLVTLDTAEAAEGLRAALFGALTAYRRDRMGLPD</sequence>
<dbReference type="RefSeq" id="WP_137448162.1">
    <property type="nucleotide sequence ID" value="NZ_SZZH01000001.1"/>
</dbReference>
<reference evidence="1 2" key="1">
    <citation type="submission" date="2019-05" db="EMBL/GenBank/DDBJ databases">
        <title>Nakamurella sp. N5BH11, whole genome shotgun sequence.</title>
        <authorList>
            <person name="Tuo L."/>
        </authorList>
    </citation>
    <scope>NUCLEOTIDE SEQUENCE [LARGE SCALE GENOMIC DNA]</scope>
    <source>
        <strain evidence="1 2">N5BH11</strain>
    </source>
</reference>
<organism evidence="1 2">
    <name type="scientific">Nakamurella flava</name>
    <dbReference type="NCBI Taxonomy" id="2576308"/>
    <lineage>
        <taxon>Bacteria</taxon>
        <taxon>Bacillati</taxon>
        <taxon>Actinomycetota</taxon>
        <taxon>Actinomycetes</taxon>
        <taxon>Nakamurellales</taxon>
        <taxon>Nakamurellaceae</taxon>
        <taxon>Nakamurella</taxon>
    </lineage>
</organism>
<protein>
    <recommendedName>
        <fullName evidence="3">GRAM domain-containing protein</fullName>
    </recommendedName>
</protein>
<evidence type="ECO:0000313" key="1">
    <source>
        <dbReference type="EMBL" id="TKV60859.1"/>
    </source>
</evidence>
<dbReference type="Proteomes" id="UP000306985">
    <property type="component" value="Unassembled WGS sequence"/>
</dbReference>
<name>A0A4U6QKP6_9ACTN</name>
<evidence type="ECO:0000313" key="2">
    <source>
        <dbReference type="Proteomes" id="UP000306985"/>
    </source>
</evidence>
<comment type="caution">
    <text evidence="1">The sequence shown here is derived from an EMBL/GenBank/DDBJ whole genome shotgun (WGS) entry which is preliminary data.</text>
</comment>
<gene>
    <name evidence="1" type="ORF">FDO65_04125</name>
</gene>
<accession>A0A4U6QKP6</accession>
<dbReference type="EMBL" id="SZZH01000001">
    <property type="protein sequence ID" value="TKV60859.1"/>
    <property type="molecule type" value="Genomic_DNA"/>
</dbReference>
<proteinExistence type="predicted"/>
<dbReference type="AlphaFoldDB" id="A0A4U6QKP6"/>
<evidence type="ECO:0008006" key="3">
    <source>
        <dbReference type="Google" id="ProtNLM"/>
    </source>
</evidence>
<keyword evidence="2" id="KW-1185">Reference proteome</keyword>